<gene>
    <name evidence="6" type="ORF">KP79_PYT08698</name>
</gene>
<dbReference type="GO" id="GO:0043539">
    <property type="term" value="F:protein serine/threonine kinase activator activity"/>
    <property type="evidence" value="ECO:0007669"/>
    <property type="project" value="TreeGrafter"/>
</dbReference>
<dbReference type="Pfam" id="PF14663">
    <property type="entry name" value="RasGEF_N_2"/>
    <property type="match status" value="1"/>
</dbReference>
<dbReference type="Pfam" id="PF14668">
    <property type="entry name" value="RICTOR_V"/>
    <property type="match status" value="1"/>
</dbReference>
<dbReference type="STRING" id="6573.A0A210PEL5"/>
<feature type="domain" description="Rapamycin-insensitive companion of mTOR middle" evidence="3">
    <location>
        <begin position="530"/>
        <end position="752"/>
    </location>
</feature>
<dbReference type="SMART" id="SM01303">
    <property type="entry name" value="RasGEF_N_2"/>
    <property type="match status" value="1"/>
</dbReference>
<feature type="region of interest" description="Disordered" evidence="2">
    <location>
        <begin position="1071"/>
        <end position="1090"/>
    </location>
</feature>
<evidence type="ECO:0000313" key="7">
    <source>
        <dbReference type="Proteomes" id="UP000242188"/>
    </source>
</evidence>
<feature type="compositionally biased region" description="Polar residues" evidence="2">
    <location>
        <begin position="1078"/>
        <end position="1089"/>
    </location>
</feature>
<feature type="compositionally biased region" description="Polar residues" evidence="2">
    <location>
        <begin position="1257"/>
        <end position="1274"/>
    </location>
</feature>
<dbReference type="InterPro" id="IPR028268">
    <property type="entry name" value="Pianissimo_fam"/>
</dbReference>
<dbReference type="Pfam" id="PF14664">
    <property type="entry name" value="RICTOR_N"/>
    <property type="match status" value="1"/>
</dbReference>
<dbReference type="SMART" id="SM01310">
    <property type="entry name" value="RICTOR_V"/>
    <property type="match status" value="1"/>
</dbReference>
<reference evidence="6 7" key="1">
    <citation type="journal article" date="2017" name="Nat. Ecol. Evol.">
        <title>Scallop genome provides insights into evolution of bilaterian karyotype and development.</title>
        <authorList>
            <person name="Wang S."/>
            <person name="Zhang J."/>
            <person name="Jiao W."/>
            <person name="Li J."/>
            <person name="Xun X."/>
            <person name="Sun Y."/>
            <person name="Guo X."/>
            <person name="Huan P."/>
            <person name="Dong B."/>
            <person name="Zhang L."/>
            <person name="Hu X."/>
            <person name="Sun X."/>
            <person name="Wang J."/>
            <person name="Zhao C."/>
            <person name="Wang Y."/>
            <person name="Wang D."/>
            <person name="Huang X."/>
            <person name="Wang R."/>
            <person name="Lv J."/>
            <person name="Li Y."/>
            <person name="Zhang Z."/>
            <person name="Liu B."/>
            <person name="Lu W."/>
            <person name="Hui Y."/>
            <person name="Liang J."/>
            <person name="Zhou Z."/>
            <person name="Hou R."/>
            <person name="Li X."/>
            <person name="Liu Y."/>
            <person name="Li H."/>
            <person name="Ning X."/>
            <person name="Lin Y."/>
            <person name="Zhao L."/>
            <person name="Xing Q."/>
            <person name="Dou J."/>
            <person name="Li Y."/>
            <person name="Mao J."/>
            <person name="Guo H."/>
            <person name="Dou H."/>
            <person name="Li T."/>
            <person name="Mu C."/>
            <person name="Jiang W."/>
            <person name="Fu Q."/>
            <person name="Fu X."/>
            <person name="Miao Y."/>
            <person name="Liu J."/>
            <person name="Yu Q."/>
            <person name="Li R."/>
            <person name="Liao H."/>
            <person name="Li X."/>
            <person name="Kong Y."/>
            <person name="Jiang Z."/>
            <person name="Chourrout D."/>
            <person name="Li R."/>
            <person name="Bao Z."/>
        </authorList>
    </citation>
    <scope>NUCLEOTIDE SEQUENCE [LARGE SCALE GENOMIC DNA]</scope>
    <source>
        <strain evidence="6 7">PY_sf001</strain>
    </source>
</reference>
<comment type="caution">
    <text evidence="6">The sequence shown here is derived from an EMBL/GenBank/DDBJ whole genome shotgun (WGS) entry which is preliminary data.</text>
</comment>
<dbReference type="GO" id="GO:0051897">
    <property type="term" value="P:positive regulation of phosphatidylinositol 3-kinase/protein kinase B signal transduction"/>
    <property type="evidence" value="ECO:0007669"/>
    <property type="project" value="TreeGrafter"/>
</dbReference>
<feature type="region of interest" description="Disordered" evidence="2">
    <location>
        <begin position="1487"/>
        <end position="1533"/>
    </location>
</feature>
<feature type="compositionally biased region" description="Basic and acidic residues" evidence="2">
    <location>
        <begin position="1129"/>
        <end position="1143"/>
    </location>
</feature>
<feature type="compositionally biased region" description="Basic and acidic residues" evidence="2">
    <location>
        <begin position="1594"/>
        <end position="1606"/>
    </location>
</feature>
<dbReference type="Proteomes" id="UP000242188">
    <property type="component" value="Unassembled WGS sequence"/>
</dbReference>
<evidence type="ECO:0000259" key="3">
    <source>
        <dbReference type="SMART" id="SM01307"/>
    </source>
</evidence>
<feature type="compositionally biased region" description="Basic and acidic residues" evidence="2">
    <location>
        <begin position="1202"/>
        <end position="1214"/>
    </location>
</feature>
<evidence type="ECO:0000313" key="6">
    <source>
        <dbReference type="EMBL" id="OWF34896.1"/>
    </source>
</evidence>
<proteinExistence type="inferred from homology"/>
<dbReference type="Pfam" id="PF14666">
    <property type="entry name" value="RICTOR_M"/>
    <property type="match status" value="1"/>
</dbReference>
<evidence type="ECO:0000259" key="4">
    <source>
        <dbReference type="SMART" id="SM01308"/>
    </source>
</evidence>
<protein>
    <submittedName>
        <fullName evidence="6">Rapamycin-insensitive companion of mTOR</fullName>
    </submittedName>
</protein>
<feature type="domain" description="Rapamycin-insensitive companion of mTOR" evidence="5">
    <location>
        <begin position="929"/>
        <end position="1001"/>
    </location>
</feature>
<evidence type="ECO:0000259" key="5">
    <source>
        <dbReference type="SMART" id="SM01310"/>
    </source>
</evidence>
<dbReference type="GO" id="GO:0031932">
    <property type="term" value="C:TORC2 complex"/>
    <property type="evidence" value="ECO:0007669"/>
    <property type="project" value="InterPro"/>
</dbReference>
<evidence type="ECO:0000256" key="2">
    <source>
        <dbReference type="SAM" id="MobiDB-lite"/>
    </source>
</evidence>
<dbReference type="InterPro" id="IPR029453">
    <property type="entry name" value="Rictor_IV"/>
</dbReference>
<dbReference type="InterPro" id="IPR028267">
    <property type="entry name" value="Pianissimo_N"/>
</dbReference>
<accession>A0A210PEL5</accession>
<dbReference type="InterPro" id="IPR029452">
    <property type="entry name" value="RICTOR_V"/>
</dbReference>
<feature type="compositionally biased region" description="Low complexity" evidence="2">
    <location>
        <begin position="1512"/>
        <end position="1526"/>
    </location>
</feature>
<dbReference type="OrthoDB" id="6158718at2759"/>
<dbReference type="PANTHER" id="PTHR13298:SF11">
    <property type="entry name" value="RAPAMYCIN-INSENSITIVE COMPANION OF MTOR"/>
    <property type="match status" value="1"/>
</dbReference>
<dbReference type="SMART" id="SM01307">
    <property type="entry name" value="RICTOR_M"/>
    <property type="match status" value="1"/>
</dbReference>
<feature type="region of interest" description="Disordered" evidence="2">
    <location>
        <begin position="1594"/>
        <end position="1630"/>
    </location>
</feature>
<dbReference type="InterPro" id="IPR029451">
    <property type="entry name" value="RICTOR_M"/>
</dbReference>
<keyword evidence="7" id="KW-1185">Reference proteome</keyword>
<name>A0A210PEL5_MIZYE</name>
<dbReference type="PANTHER" id="PTHR13298">
    <property type="entry name" value="CYTOSOLIC REGULATOR PIANISSIMO"/>
    <property type="match status" value="1"/>
</dbReference>
<feature type="region of interest" description="Disordered" evidence="2">
    <location>
        <begin position="1237"/>
        <end position="1274"/>
    </location>
</feature>
<sequence length="1735" mass="194580">MAAAMVRHGRPFRNVRSRIRHESGEEGVKLDLSKDPGENIKEILTVVTVQLHVHKTKKLGYLNAFVKLLYKLGKQKSLGYSKQDILCCLRVSLFHEAKEVRAATLRVLRYFIQDGETLDLLYKLHIDYLIVRSIDMCLDNEVERIHAIKLVRRIAQLAPHKLTCSLIYPLVAIGNDGASERDRMVRVCLSTICEIAFLNPELVAKCGGVGSILRAALDCHQYPRINESLVCTILHLLNHPRTRHLIKFNTDLEQLLAPFTDCHYRYSGAETSDHSGEDKENRFSASKMAIVSIMRSWPGIIRFCRPDGSGLQSLVGILYLPYYEIRQGIVEILYDLFRLQIPEWTDNFSTALLSVDPSMMRDSWRLTDGFICEEGRSVLPHMAKIRPNLVENHLALLLSAWIGAGILDALVEVVISSEDQLFVRTTILLGQLMHMASTLLPNECSHHSHCLPTLMAMASAANIPQQQQHRACNAVSYLDRLHSMKKRGIVPCSLYLDHLIKNMGGRKSPFSKHFHQNKNRLNSYYINKLSSEDMVMQTIKDSQVLYTKDNFTWDWDLIASILKWPLDKQKKLDEQMLSRFMKRLIYFFKPTNHLFSRLEVGHKLATKIAHAGCLLMEFLMECGQEDVKKHFVDLINDIGQCLSEVGSQHLAAEAVLSPSNTINTCSQFYFLFLGKISVTAKGDKLLEKCGIYQYLLDIVSVAPQDSFVKLTVSCLSYSQEGNCRAILTKALCASTESARMYCTKFLRVLLRVRVPGFSTWGMELLTTQLYDQSRNISLAALGVMEEACEIDTCLNSLIKLRPSCLHLGEKGRLVTCRFMSTSRGFRNLMDANYVSNELEIWEKTFNIKYVSIVDELLNEALTTYEKTYEGSFSRRSSRKRPSKDAFLPVHLYGQLTQTKEGFQLLRQQECIEEYFQCIRCQELMTDEDNTKLKTALWAVGHIGSSTWGVNWLDEERLFSEVIRLAEECGVFSIRGTAFYVLGLLASTREGAELLTQLGWESCWHSRGELWPVVEDRAEMLTDLDDASESVLSFGSTSRSELEYRTSIHSPGIASNSLFFIAEEEKSLFSDGDKLPCDNNRNIDTTNIPDNPQAAIIRSKTLPFESPTYRRYNSLPLQPKSVKSFSRSSKQRDRTFSDDSDKRVGQNVALSPVSPSEFLPLTEEFASQNQSTSISPKGNNSEESTVIPVICLPDESSEPEPVTTEKEESVKDKEVTDSKVILRQETFDKCKVAKRSPIFRDGRSSSSESSRSSKNRADSFNTDSTTSGVSSCESGPNTYISSEGVSLSPIASSTSLNTVGVKSQQGSSLETKDLIHPSTVRRKSMNLNRVPSLRKLQSNPAYGILSSSRMEGLTSENAIMYTSSRDAYGYATWRSIKRQRTVSSDLDSDLGISNLYDEEGTTGTLSRKSSVDSKLSLDLFGGTASRLSLGMTRNASGVSLCEMDGRPSSPMGAMPKASLQKRRPHTGESEFVGLTLPVDINMMFEVREGEDKRSQSGVFDRTEDIQTSRSRKVSSSGKRSRTTSSSTARGDGIIGSDHNMSVCVACYRLQMIGQTDGQGDKEDGIPDADFESDGQGSVTVIEREDDPGSLLEAVKQQKGDRRTRLDSLNELSSATPGSMTSYTSTDSPTKKMSFDSIHGRALIRQEVRKLVTNLSSSVGVKGSEQGLLGRRKILKKEKILTTCHWRFHLIKHTFLQGSKGEIRGKSLKDYFSSNSSIYMLYEITDSLTKENQCCVP</sequence>
<dbReference type="EMBL" id="NEDP02076747">
    <property type="protein sequence ID" value="OWF34896.1"/>
    <property type="molecule type" value="Genomic_DNA"/>
</dbReference>
<feature type="region of interest" description="Disordered" evidence="2">
    <location>
        <begin position="1191"/>
        <end position="1214"/>
    </location>
</feature>
<dbReference type="InterPro" id="IPR016024">
    <property type="entry name" value="ARM-type_fold"/>
</dbReference>
<dbReference type="SMART" id="SM01308">
    <property type="entry name" value="RICTOR_N"/>
    <property type="match status" value="1"/>
</dbReference>
<dbReference type="GO" id="GO:0038203">
    <property type="term" value="P:TORC2 signaling"/>
    <property type="evidence" value="ECO:0007669"/>
    <property type="project" value="TreeGrafter"/>
</dbReference>
<evidence type="ECO:0000256" key="1">
    <source>
        <dbReference type="ARBA" id="ARBA00008878"/>
    </source>
</evidence>
<organism evidence="6 7">
    <name type="scientific">Mizuhopecten yessoensis</name>
    <name type="common">Japanese scallop</name>
    <name type="synonym">Patinopecten yessoensis</name>
    <dbReference type="NCBI Taxonomy" id="6573"/>
    <lineage>
        <taxon>Eukaryota</taxon>
        <taxon>Metazoa</taxon>
        <taxon>Spiralia</taxon>
        <taxon>Lophotrochozoa</taxon>
        <taxon>Mollusca</taxon>
        <taxon>Bivalvia</taxon>
        <taxon>Autobranchia</taxon>
        <taxon>Pteriomorphia</taxon>
        <taxon>Pectinida</taxon>
        <taxon>Pectinoidea</taxon>
        <taxon>Pectinidae</taxon>
        <taxon>Mizuhopecten</taxon>
    </lineage>
</organism>
<feature type="domain" description="Rapamycin-insensitive companion of mTOR N-terminal" evidence="4">
    <location>
        <begin position="59"/>
        <end position="441"/>
    </location>
</feature>
<dbReference type="SUPFAM" id="SSF48371">
    <property type="entry name" value="ARM repeat"/>
    <property type="match status" value="2"/>
</dbReference>
<feature type="compositionally biased region" description="Basic and acidic residues" evidence="2">
    <location>
        <begin position="1487"/>
        <end position="1505"/>
    </location>
</feature>
<feature type="compositionally biased region" description="Polar residues" evidence="2">
    <location>
        <begin position="1608"/>
        <end position="1626"/>
    </location>
</feature>
<feature type="region of interest" description="Disordered" evidence="2">
    <location>
        <begin position="1119"/>
        <end position="1152"/>
    </location>
</feature>
<feature type="region of interest" description="Disordered" evidence="2">
    <location>
        <begin position="1445"/>
        <end position="1467"/>
    </location>
</feature>
<comment type="similarity">
    <text evidence="1">Belongs to the RICTOR family.</text>
</comment>